<dbReference type="Proteomes" id="UP000659084">
    <property type="component" value="Unassembled WGS sequence"/>
</dbReference>
<accession>A0AAW3WSM7</accession>
<dbReference type="InterPro" id="IPR051803">
    <property type="entry name" value="TA_system_RelE-like_toxin"/>
</dbReference>
<dbReference type="EMBL" id="JACNYO010000021">
    <property type="protein sequence ID" value="MBC3214175.1"/>
    <property type="molecule type" value="Genomic_DNA"/>
</dbReference>
<reference evidence="3" key="1">
    <citation type="submission" date="2020-08" db="EMBL/GenBank/DDBJ databases">
        <title>Food and environmental bacterial isolates.</title>
        <authorList>
            <person name="Richter L."/>
            <person name="Du Plessis E.M."/>
            <person name="Duvenage S."/>
            <person name="Allam M."/>
            <person name="Korsten L."/>
        </authorList>
    </citation>
    <scope>NUCLEOTIDE SEQUENCE</scope>
    <source>
        <strain evidence="3">UPMP2127</strain>
    </source>
</reference>
<dbReference type="PANTHER" id="PTHR33755:SF7">
    <property type="entry name" value="TOXIN MODULE OF TOXIN-ANTITOXIN SYSTEM RELE_STBE FAMILY"/>
    <property type="match status" value="1"/>
</dbReference>
<dbReference type="InterPro" id="IPR035093">
    <property type="entry name" value="RelE/ParE_toxin_dom_sf"/>
</dbReference>
<evidence type="ECO:0000256" key="2">
    <source>
        <dbReference type="ARBA" id="ARBA00022649"/>
    </source>
</evidence>
<comment type="caution">
    <text evidence="3">The sequence shown here is derived from an EMBL/GenBank/DDBJ whole genome shotgun (WGS) entry which is preliminary data.</text>
</comment>
<evidence type="ECO:0000313" key="3">
    <source>
        <dbReference type="EMBL" id="MBC3214175.1"/>
    </source>
</evidence>
<sequence length="96" mass="11001">MSQLKWSPAALADVQRLYLFLAEKDSDTAKRAISKIRRSVKILALQPQVGRPVEEMPHQYREWPIEFGSSGYVVLYHFDGTVAVLLAVRHQLEADY</sequence>
<keyword evidence="2" id="KW-1277">Toxin-antitoxin system</keyword>
<dbReference type="RefSeq" id="WP_115158557.1">
    <property type="nucleotide sequence ID" value="NZ_JACBIV010000019.1"/>
</dbReference>
<evidence type="ECO:0000313" key="4">
    <source>
        <dbReference type="Proteomes" id="UP000659084"/>
    </source>
</evidence>
<dbReference type="InterPro" id="IPR007712">
    <property type="entry name" value="RelE/ParE_toxin"/>
</dbReference>
<gene>
    <name evidence="3" type="ORF">H8J20_18695</name>
</gene>
<protein>
    <submittedName>
        <fullName evidence="3">Type II toxin-antitoxin system RelE/ParE family toxin</fullName>
    </submittedName>
</protein>
<comment type="similarity">
    <text evidence="1">Belongs to the RelE toxin family.</text>
</comment>
<organism evidence="3 4">
    <name type="scientific">Serratia fonticola</name>
    <dbReference type="NCBI Taxonomy" id="47917"/>
    <lineage>
        <taxon>Bacteria</taxon>
        <taxon>Pseudomonadati</taxon>
        <taxon>Pseudomonadota</taxon>
        <taxon>Gammaproteobacteria</taxon>
        <taxon>Enterobacterales</taxon>
        <taxon>Yersiniaceae</taxon>
        <taxon>Serratia</taxon>
    </lineage>
</organism>
<proteinExistence type="inferred from homology"/>
<name>A0AAW3WSM7_SERFO</name>
<evidence type="ECO:0000256" key="1">
    <source>
        <dbReference type="ARBA" id="ARBA00006226"/>
    </source>
</evidence>
<dbReference type="AlphaFoldDB" id="A0AAW3WSM7"/>
<dbReference type="Gene3D" id="3.30.2310.20">
    <property type="entry name" value="RelE-like"/>
    <property type="match status" value="1"/>
</dbReference>
<dbReference type="Pfam" id="PF05016">
    <property type="entry name" value="ParE_toxin"/>
    <property type="match status" value="1"/>
</dbReference>
<dbReference type="PANTHER" id="PTHR33755">
    <property type="entry name" value="TOXIN PARE1-RELATED"/>
    <property type="match status" value="1"/>
</dbReference>